<keyword evidence="4" id="KW-1185">Reference proteome</keyword>
<evidence type="ECO:0000313" key="4">
    <source>
        <dbReference type="Proteomes" id="UP001551482"/>
    </source>
</evidence>
<accession>A0ABV3DGU4</accession>
<feature type="domain" description="HIT" evidence="2">
    <location>
        <begin position="59"/>
        <end position="130"/>
    </location>
</feature>
<dbReference type="Gene3D" id="3.30.428.10">
    <property type="entry name" value="HIT-like"/>
    <property type="match status" value="1"/>
</dbReference>
<sequence>MSVASLTAGVAWPSDWAERRAGRGCAMCGNDGAEDIGVAVLVGRGKYVDAYAKRSRVRGYVMAIWNGRHVAEPTELKPVEVAGYWTEVTEVGRIVEDAFDVWKVNYETLGNALPHLHTHVIPRHQEDPAPGGPMPGEWLDAPPRSGDEFSADLAQLRWAWEQRLG</sequence>
<feature type="short sequence motif" description="Histidine triad motif" evidence="1">
    <location>
        <begin position="115"/>
        <end position="119"/>
    </location>
</feature>
<dbReference type="SUPFAM" id="SSF54197">
    <property type="entry name" value="HIT-like"/>
    <property type="match status" value="1"/>
</dbReference>
<gene>
    <name evidence="3" type="ORF">AB0C36_15765</name>
</gene>
<dbReference type="PROSITE" id="PS51084">
    <property type="entry name" value="HIT_2"/>
    <property type="match status" value="1"/>
</dbReference>
<dbReference type="InterPro" id="IPR036265">
    <property type="entry name" value="HIT-like_sf"/>
</dbReference>
<dbReference type="Proteomes" id="UP001551482">
    <property type="component" value="Unassembled WGS sequence"/>
</dbReference>
<evidence type="ECO:0000313" key="3">
    <source>
        <dbReference type="EMBL" id="MEU8134963.1"/>
    </source>
</evidence>
<protein>
    <submittedName>
        <fullName evidence="3">HIT domain-containing protein</fullName>
    </submittedName>
</protein>
<dbReference type="InterPro" id="IPR011146">
    <property type="entry name" value="HIT-like"/>
</dbReference>
<reference evidence="3 4" key="1">
    <citation type="submission" date="2024-06" db="EMBL/GenBank/DDBJ databases">
        <title>The Natural Products Discovery Center: Release of the First 8490 Sequenced Strains for Exploring Actinobacteria Biosynthetic Diversity.</title>
        <authorList>
            <person name="Kalkreuter E."/>
            <person name="Kautsar S.A."/>
            <person name="Yang D."/>
            <person name="Bader C.D."/>
            <person name="Teijaro C.N."/>
            <person name="Fluegel L."/>
            <person name="Davis C.M."/>
            <person name="Simpson J.R."/>
            <person name="Lauterbach L."/>
            <person name="Steele A.D."/>
            <person name="Gui C."/>
            <person name="Meng S."/>
            <person name="Li G."/>
            <person name="Viehrig K."/>
            <person name="Ye F."/>
            <person name="Su P."/>
            <person name="Kiefer A.F."/>
            <person name="Nichols A."/>
            <person name="Cepeda A.J."/>
            <person name="Yan W."/>
            <person name="Fan B."/>
            <person name="Jiang Y."/>
            <person name="Adhikari A."/>
            <person name="Zheng C.-J."/>
            <person name="Schuster L."/>
            <person name="Cowan T.M."/>
            <person name="Smanski M.J."/>
            <person name="Chevrette M.G."/>
            <person name="De Carvalho L.P.S."/>
            <person name="Shen B."/>
        </authorList>
    </citation>
    <scope>NUCLEOTIDE SEQUENCE [LARGE SCALE GENOMIC DNA]</scope>
    <source>
        <strain evidence="3 4">NPDC048946</strain>
    </source>
</reference>
<comment type="caution">
    <text evidence="3">The sequence shown here is derived from an EMBL/GenBank/DDBJ whole genome shotgun (WGS) entry which is preliminary data.</text>
</comment>
<name>A0ABV3DGU4_9ACTN</name>
<organism evidence="3 4">
    <name type="scientific">Streptodolium elevatio</name>
    <dbReference type="NCBI Taxonomy" id="3157996"/>
    <lineage>
        <taxon>Bacteria</taxon>
        <taxon>Bacillati</taxon>
        <taxon>Actinomycetota</taxon>
        <taxon>Actinomycetes</taxon>
        <taxon>Kitasatosporales</taxon>
        <taxon>Streptomycetaceae</taxon>
        <taxon>Streptodolium</taxon>
    </lineage>
</organism>
<dbReference type="RefSeq" id="WP_358354091.1">
    <property type="nucleotide sequence ID" value="NZ_JBEZFP010000034.1"/>
</dbReference>
<proteinExistence type="predicted"/>
<evidence type="ECO:0000256" key="1">
    <source>
        <dbReference type="PROSITE-ProRule" id="PRU00464"/>
    </source>
</evidence>
<evidence type="ECO:0000259" key="2">
    <source>
        <dbReference type="PROSITE" id="PS51084"/>
    </source>
</evidence>
<dbReference type="EMBL" id="JBEZFP010000034">
    <property type="protein sequence ID" value="MEU8134963.1"/>
    <property type="molecule type" value="Genomic_DNA"/>
</dbReference>
<dbReference type="Pfam" id="PF01230">
    <property type="entry name" value="HIT"/>
    <property type="match status" value="1"/>
</dbReference>